<evidence type="ECO:0000256" key="1">
    <source>
        <dbReference type="ARBA" id="ARBA00005564"/>
    </source>
</evidence>
<dbReference type="FunFam" id="2.130.10.10:FF:000306">
    <property type="entry name" value="3-carboxymuconate cyclase"/>
    <property type="match status" value="1"/>
</dbReference>
<accession>A0A498DDA9</accession>
<dbReference type="Pfam" id="PF10282">
    <property type="entry name" value="Lactonase"/>
    <property type="match status" value="1"/>
</dbReference>
<protein>
    <submittedName>
        <fullName evidence="2">Lactonase family protein</fullName>
    </submittedName>
</protein>
<gene>
    <name evidence="2" type="ORF">D8M04_07050</name>
</gene>
<dbReference type="InterPro" id="IPR019405">
    <property type="entry name" value="Lactonase_7-beta_prop"/>
</dbReference>
<dbReference type="RefSeq" id="WP_121522198.1">
    <property type="nucleotide sequence ID" value="NZ_RCHR01000002.1"/>
</dbReference>
<dbReference type="Proteomes" id="UP000270219">
    <property type="component" value="Unassembled WGS sequence"/>
</dbReference>
<reference evidence="2 3" key="1">
    <citation type="submission" date="2018-10" db="EMBL/GenBank/DDBJ databases">
        <title>Oceanobacillus sp. YLB-02 draft genome.</title>
        <authorList>
            <person name="Yu L."/>
        </authorList>
    </citation>
    <scope>NUCLEOTIDE SEQUENCE [LARGE SCALE GENOMIC DNA]</scope>
    <source>
        <strain evidence="2 3">YLB-02</strain>
    </source>
</reference>
<evidence type="ECO:0000313" key="3">
    <source>
        <dbReference type="Proteomes" id="UP000270219"/>
    </source>
</evidence>
<keyword evidence="3" id="KW-1185">Reference proteome</keyword>
<dbReference type="EMBL" id="RCHR01000002">
    <property type="protein sequence ID" value="RLL46947.1"/>
    <property type="molecule type" value="Genomic_DNA"/>
</dbReference>
<sequence>MNYKGYIGTYTKKTSKGIYSFTLDTENKKITDVKLAAEIAGPTYLKITEDKKYLYSIIKEGEQGGVAGFSIEKDGSLSAINKQLVPGPNPCHINTDKNHRLLFSTNYHKGTVDSYQIKEDGSVSRAVSTIQHEGSGPDHRQEKSHVHYAGMTPDEKYLVVVDLGSDRVLSYSVSESGELEEASRLSTPPGSGPRHLVFHPQRETIAYLVTELSSEVLVLQYDSNNGSFDIIQSAKTIPNDFTENNQGSAIHVSSDGRFVYTGNRGHNSIAIFAADEKTGKLQFVEYTHTEGDWPRDFVLDPSESFLIVANQESNNLVLFQRNKETGILSLIQNDMEAPEPICLKFV</sequence>
<proteinExistence type="inferred from homology"/>
<dbReference type="Gene3D" id="2.130.10.10">
    <property type="entry name" value="YVTN repeat-like/Quinoprotein amine dehydrogenase"/>
    <property type="match status" value="1"/>
</dbReference>
<dbReference type="InterPro" id="IPR050282">
    <property type="entry name" value="Cycloisomerase_2"/>
</dbReference>
<dbReference type="GO" id="GO:0017057">
    <property type="term" value="F:6-phosphogluconolactonase activity"/>
    <property type="evidence" value="ECO:0007669"/>
    <property type="project" value="TreeGrafter"/>
</dbReference>
<dbReference type="PANTHER" id="PTHR30344">
    <property type="entry name" value="6-PHOSPHOGLUCONOLACTONASE-RELATED"/>
    <property type="match status" value="1"/>
</dbReference>
<dbReference type="SUPFAM" id="SSF51004">
    <property type="entry name" value="C-terminal (heme d1) domain of cytochrome cd1-nitrite reductase"/>
    <property type="match status" value="1"/>
</dbReference>
<evidence type="ECO:0000313" key="2">
    <source>
        <dbReference type="EMBL" id="RLL46947.1"/>
    </source>
</evidence>
<organism evidence="2 3">
    <name type="scientific">Oceanobacillus piezotolerans</name>
    <dbReference type="NCBI Taxonomy" id="2448030"/>
    <lineage>
        <taxon>Bacteria</taxon>
        <taxon>Bacillati</taxon>
        <taxon>Bacillota</taxon>
        <taxon>Bacilli</taxon>
        <taxon>Bacillales</taxon>
        <taxon>Bacillaceae</taxon>
        <taxon>Oceanobacillus</taxon>
    </lineage>
</organism>
<dbReference type="AlphaFoldDB" id="A0A498DDA9"/>
<dbReference type="OrthoDB" id="9790815at2"/>
<dbReference type="PANTHER" id="PTHR30344:SF1">
    <property type="entry name" value="6-PHOSPHOGLUCONOLACTONASE"/>
    <property type="match status" value="1"/>
</dbReference>
<name>A0A498DDA9_9BACI</name>
<comment type="caution">
    <text evidence="2">The sequence shown here is derived from an EMBL/GenBank/DDBJ whole genome shotgun (WGS) entry which is preliminary data.</text>
</comment>
<dbReference type="InterPro" id="IPR011048">
    <property type="entry name" value="Haem_d1_sf"/>
</dbReference>
<dbReference type="GO" id="GO:0005829">
    <property type="term" value="C:cytosol"/>
    <property type="evidence" value="ECO:0007669"/>
    <property type="project" value="TreeGrafter"/>
</dbReference>
<comment type="similarity">
    <text evidence="1">Belongs to the cycloisomerase 2 family.</text>
</comment>
<dbReference type="InterPro" id="IPR015943">
    <property type="entry name" value="WD40/YVTN_repeat-like_dom_sf"/>
</dbReference>